<name>A0A3D3R3L2_9PLAN</name>
<dbReference type="Proteomes" id="UP000263642">
    <property type="component" value="Unassembled WGS sequence"/>
</dbReference>
<protein>
    <submittedName>
        <fullName evidence="5">Pectate lyase</fullName>
    </submittedName>
</protein>
<organism evidence="5 6">
    <name type="scientific">Gimesia maris</name>
    <dbReference type="NCBI Taxonomy" id="122"/>
    <lineage>
        <taxon>Bacteria</taxon>
        <taxon>Pseudomonadati</taxon>
        <taxon>Planctomycetota</taxon>
        <taxon>Planctomycetia</taxon>
        <taxon>Planctomycetales</taxon>
        <taxon>Planctomycetaceae</taxon>
        <taxon>Gimesia</taxon>
    </lineage>
</organism>
<dbReference type="EMBL" id="DQAY01000045">
    <property type="protein sequence ID" value="HCO22758.1"/>
    <property type="molecule type" value="Genomic_DNA"/>
</dbReference>
<dbReference type="GO" id="GO:0016788">
    <property type="term" value="F:hydrolase activity, acting on ester bonds"/>
    <property type="evidence" value="ECO:0007669"/>
    <property type="project" value="UniProtKB-ARBA"/>
</dbReference>
<accession>A0A3D3R3L2</accession>
<sequence length="249" mass="27863">MPQLLHRIHFTLTITLLVSLLSLTAQAQAAPPVRILMIGDSTMATYNNPPKDRPDMTGWGQIFGEYFTDDATILNHAASGRSSSSFIREGRWKKGLAEKPDYLFIQFGHNDCPGKGDRETDPATTFQQYLNQYINEARAANIKPILVTPMTRRRFQNGQIWTILRPYADAMLKVGKEQNVPVIDLHKKSVALFNQLGDAGSNDFSPSKSDRTHFSRKGALEIARLVAEEIPATVPELKPYLKKPAPKTN</sequence>
<dbReference type="Pfam" id="PF13472">
    <property type="entry name" value="Lipase_GDSL_2"/>
    <property type="match status" value="1"/>
</dbReference>
<feature type="chain" id="PRO_5017557375" evidence="3">
    <location>
        <begin position="28"/>
        <end position="249"/>
    </location>
</feature>
<dbReference type="SUPFAM" id="SSF52266">
    <property type="entry name" value="SGNH hydrolase"/>
    <property type="match status" value="1"/>
</dbReference>
<evidence type="ECO:0000259" key="4">
    <source>
        <dbReference type="Pfam" id="PF13472"/>
    </source>
</evidence>
<reference evidence="5 6" key="1">
    <citation type="journal article" date="2018" name="Nat. Biotechnol.">
        <title>A standardized bacterial taxonomy based on genome phylogeny substantially revises the tree of life.</title>
        <authorList>
            <person name="Parks D.H."/>
            <person name="Chuvochina M."/>
            <person name="Waite D.W."/>
            <person name="Rinke C."/>
            <person name="Skarshewski A."/>
            <person name="Chaumeil P.A."/>
            <person name="Hugenholtz P."/>
        </authorList>
    </citation>
    <scope>NUCLEOTIDE SEQUENCE [LARGE SCALE GENOMIC DNA]</scope>
    <source>
        <strain evidence="5">UBA9375</strain>
    </source>
</reference>
<dbReference type="InterPro" id="IPR036514">
    <property type="entry name" value="SGNH_hydro_sf"/>
</dbReference>
<gene>
    <name evidence="5" type="ORF">DIT97_06755</name>
</gene>
<dbReference type="Gene3D" id="3.40.50.1110">
    <property type="entry name" value="SGNH hydrolase"/>
    <property type="match status" value="1"/>
</dbReference>
<feature type="domain" description="SGNH hydrolase-type esterase" evidence="4">
    <location>
        <begin position="38"/>
        <end position="218"/>
    </location>
</feature>
<evidence type="ECO:0000313" key="6">
    <source>
        <dbReference type="Proteomes" id="UP000263642"/>
    </source>
</evidence>
<dbReference type="CDD" id="cd01821">
    <property type="entry name" value="Rhamnogalacturan_acetylesterase_like"/>
    <property type="match status" value="1"/>
</dbReference>
<dbReference type="PANTHER" id="PTHR43695">
    <property type="entry name" value="PUTATIVE (AFU_ORTHOLOGUE AFUA_2G17250)-RELATED"/>
    <property type="match status" value="1"/>
</dbReference>
<keyword evidence="2" id="KW-0378">Hydrolase</keyword>
<dbReference type="InterPro" id="IPR037459">
    <property type="entry name" value="RhgT-like"/>
</dbReference>
<evidence type="ECO:0000256" key="1">
    <source>
        <dbReference type="ARBA" id="ARBA00008668"/>
    </source>
</evidence>
<keyword evidence="3" id="KW-0732">Signal</keyword>
<dbReference type="GO" id="GO:0016829">
    <property type="term" value="F:lyase activity"/>
    <property type="evidence" value="ECO:0007669"/>
    <property type="project" value="UniProtKB-KW"/>
</dbReference>
<evidence type="ECO:0000313" key="5">
    <source>
        <dbReference type="EMBL" id="HCO22758.1"/>
    </source>
</evidence>
<comment type="caution">
    <text evidence="5">The sequence shown here is derived from an EMBL/GenBank/DDBJ whole genome shotgun (WGS) entry which is preliminary data.</text>
</comment>
<evidence type="ECO:0000256" key="3">
    <source>
        <dbReference type="SAM" id="SignalP"/>
    </source>
</evidence>
<dbReference type="AlphaFoldDB" id="A0A3D3R3L2"/>
<feature type="signal peptide" evidence="3">
    <location>
        <begin position="1"/>
        <end position="27"/>
    </location>
</feature>
<comment type="similarity">
    <text evidence="1">Belongs to the 'GDSL' lipolytic enzyme family.</text>
</comment>
<proteinExistence type="inferred from homology"/>
<keyword evidence="5" id="KW-0456">Lyase</keyword>
<evidence type="ECO:0000256" key="2">
    <source>
        <dbReference type="ARBA" id="ARBA00022801"/>
    </source>
</evidence>
<dbReference type="InterPro" id="IPR013830">
    <property type="entry name" value="SGNH_hydro"/>
</dbReference>
<dbReference type="PANTHER" id="PTHR43695:SF1">
    <property type="entry name" value="RHAMNOGALACTURONAN ACETYLESTERASE"/>
    <property type="match status" value="1"/>
</dbReference>